<feature type="chain" id="PRO_5026705566" description="DUF1311 domain-containing protein" evidence="1">
    <location>
        <begin position="23"/>
        <end position="186"/>
    </location>
</feature>
<proteinExistence type="predicted"/>
<dbReference type="RefSeq" id="WP_160619115.1">
    <property type="nucleotide sequence ID" value="NZ_CP047652.1"/>
</dbReference>
<evidence type="ECO:0000313" key="2">
    <source>
        <dbReference type="EMBL" id="QHI96042.1"/>
    </source>
</evidence>
<dbReference type="EMBL" id="CP047652">
    <property type="protein sequence ID" value="QHI96042.1"/>
    <property type="molecule type" value="Genomic_DNA"/>
</dbReference>
<dbReference type="AlphaFoldDB" id="A0A6P1NK46"/>
<evidence type="ECO:0000313" key="3">
    <source>
        <dbReference type="Proteomes" id="UP000463975"/>
    </source>
</evidence>
<organism evidence="2 3">
    <name type="scientific">Aristophania vespae</name>
    <dbReference type="NCBI Taxonomy" id="2697033"/>
    <lineage>
        <taxon>Bacteria</taxon>
        <taxon>Pseudomonadati</taxon>
        <taxon>Pseudomonadota</taxon>
        <taxon>Alphaproteobacteria</taxon>
        <taxon>Acetobacterales</taxon>
        <taxon>Acetobacteraceae</taxon>
        <taxon>Aristophania</taxon>
    </lineage>
</organism>
<name>A0A6P1NK46_9PROT</name>
<evidence type="ECO:0008006" key="4">
    <source>
        <dbReference type="Google" id="ProtNLM"/>
    </source>
</evidence>
<reference evidence="2 3" key="1">
    <citation type="submission" date="2020-01" db="EMBL/GenBank/DDBJ databases">
        <title>Genome sequencing of strain KACC 21507.</title>
        <authorList>
            <person name="Heo J."/>
            <person name="Kim S.-J."/>
            <person name="Kim J.-S."/>
            <person name="Hong S.-B."/>
            <person name="Kwon S.-W."/>
        </authorList>
    </citation>
    <scope>NUCLEOTIDE SEQUENCE [LARGE SCALE GENOMIC DNA]</scope>
    <source>
        <strain evidence="2 3">KACC 21507</strain>
    </source>
</reference>
<dbReference type="KEGG" id="bomb:GT348_07165"/>
<sequence>MHNLVKTIFGSTILIYCVAAHATSFTNKDAIHEVKSYGFYCSAAHNKSDCDVAQKLLIKEYQNAYAGDYLAQRNVAYILWDYQRWDNASMLTEACAWQTIVMQTQSKYKRSTDGAYQQFICTSPFDDYFQSPSISVSKPSVNKRVAEIKNIIKVHSVSPIDIDEINFNVKRDHDQAHAGLGWNGGK</sequence>
<keyword evidence="3" id="KW-1185">Reference proteome</keyword>
<feature type="signal peptide" evidence="1">
    <location>
        <begin position="1"/>
        <end position="22"/>
    </location>
</feature>
<protein>
    <recommendedName>
        <fullName evidence="4">DUF1311 domain-containing protein</fullName>
    </recommendedName>
</protein>
<keyword evidence="1" id="KW-0732">Signal</keyword>
<evidence type="ECO:0000256" key="1">
    <source>
        <dbReference type="SAM" id="SignalP"/>
    </source>
</evidence>
<dbReference type="Proteomes" id="UP000463975">
    <property type="component" value="Chromosome"/>
</dbReference>
<accession>A0A6P1NK46</accession>
<gene>
    <name evidence="2" type="ORF">GT348_07165</name>
</gene>